<keyword evidence="2" id="KW-0479">Metal-binding</keyword>
<protein>
    <submittedName>
        <fullName evidence="6">Creatinine amidohydrolase</fullName>
    </submittedName>
</protein>
<dbReference type="OrthoDB" id="9801445at2"/>
<accession>A0A1I6FPD1</accession>
<dbReference type="PANTHER" id="PTHR35005:SF1">
    <property type="entry name" value="2-AMINO-5-FORMYLAMINO-6-RIBOSYLAMINOPYRIMIDIN-4(3H)-ONE 5'-MONOPHOSPHATE DEFORMYLASE"/>
    <property type="match status" value="1"/>
</dbReference>
<evidence type="ECO:0000256" key="5">
    <source>
        <dbReference type="ARBA" id="ARBA00024029"/>
    </source>
</evidence>
<comment type="similarity">
    <text evidence="5">Belongs to the creatininase superfamily.</text>
</comment>
<comment type="cofactor">
    <cofactor evidence="1">
        <name>Zn(2+)</name>
        <dbReference type="ChEBI" id="CHEBI:29105"/>
    </cofactor>
</comment>
<evidence type="ECO:0000256" key="2">
    <source>
        <dbReference type="ARBA" id="ARBA00022723"/>
    </source>
</evidence>
<sequence length="254" mass="28251">MRPYILAENNWKSLKDDRFEVAILPWGATEAHNFHLPYGTDNFEADTLAAEAAAYAWERGAKAVVLPTIPYGVNTGQSDIYLDMNLNPSTQLAILDDLTATLNRQGLHKLIVFNSHGGNNFKPLLRELGLRYPKMLICMTNWFKALDREAYVIAKGDHADAIETSLMLSIRPELVLGREDWGSGESFPLKIGAFSSDWAWMERKWSQATVDTGVGDPSEATAATGDAIRKALQEQLGAFILEFSKADPNDLYAR</sequence>
<dbReference type="Gene3D" id="3.40.50.10310">
    <property type="entry name" value="Creatininase"/>
    <property type="match status" value="1"/>
</dbReference>
<evidence type="ECO:0000313" key="7">
    <source>
        <dbReference type="Proteomes" id="UP000199534"/>
    </source>
</evidence>
<gene>
    <name evidence="6" type="ORF">SAMN04490243_0363</name>
</gene>
<dbReference type="Pfam" id="PF02633">
    <property type="entry name" value="Creatininase"/>
    <property type="match status" value="1"/>
</dbReference>
<evidence type="ECO:0000313" key="6">
    <source>
        <dbReference type="EMBL" id="SFR31799.1"/>
    </source>
</evidence>
<dbReference type="AlphaFoldDB" id="A0A1I6FPD1"/>
<reference evidence="6 7" key="1">
    <citation type="submission" date="2016-10" db="EMBL/GenBank/DDBJ databases">
        <authorList>
            <person name="de Groot N.N."/>
        </authorList>
    </citation>
    <scope>NUCLEOTIDE SEQUENCE [LARGE SCALE GENOMIC DNA]</scope>
    <source>
        <strain evidence="6 7">DSM 21019</strain>
    </source>
</reference>
<dbReference type="GO" id="GO:0046872">
    <property type="term" value="F:metal ion binding"/>
    <property type="evidence" value="ECO:0007669"/>
    <property type="project" value="UniProtKB-KW"/>
</dbReference>
<dbReference type="EMBL" id="FOYQ01000001">
    <property type="protein sequence ID" value="SFR31799.1"/>
    <property type="molecule type" value="Genomic_DNA"/>
</dbReference>
<proteinExistence type="inferred from homology"/>
<dbReference type="GO" id="GO:0016811">
    <property type="term" value="F:hydrolase activity, acting on carbon-nitrogen (but not peptide) bonds, in linear amides"/>
    <property type="evidence" value="ECO:0007669"/>
    <property type="project" value="TreeGrafter"/>
</dbReference>
<dbReference type="GO" id="GO:0009231">
    <property type="term" value="P:riboflavin biosynthetic process"/>
    <property type="evidence" value="ECO:0007669"/>
    <property type="project" value="TreeGrafter"/>
</dbReference>
<dbReference type="SUPFAM" id="SSF102215">
    <property type="entry name" value="Creatininase"/>
    <property type="match status" value="1"/>
</dbReference>
<dbReference type="STRING" id="400055.SAMN04490243_0363"/>
<dbReference type="RefSeq" id="WP_092980204.1">
    <property type="nucleotide sequence ID" value="NZ_FOYQ01000001.1"/>
</dbReference>
<evidence type="ECO:0000256" key="3">
    <source>
        <dbReference type="ARBA" id="ARBA00022801"/>
    </source>
</evidence>
<dbReference type="InterPro" id="IPR024087">
    <property type="entry name" value="Creatininase-like_sf"/>
</dbReference>
<keyword evidence="3 6" id="KW-0378">Hydrolase</keyword>
<dbReference type="InterPro" id="IPR003785">
    <property type="entry name" value="Creatininase/forma_Hydrolase"/>
</dbReference>
<keyword evidence="4" id="KW-0862">Zinc</keyword>
<dbReference type="Proteomes" id="UP000199534">
    <property type="component" value="Unassembled WGS sequence"/>
</dbReference>
<evidence type="ECO:0000256" key="1">
    <source>
        <dbReference type="ARBA" id="ARBA00001947"/>
    </source>
</evidence>
<keyword evidence="7" id="KW-1185">Reference proteome</keyword>
<dbReference type="PANTHER" id="PTHR35005">
    <property type="entry name" value="3-DEHYDRO-SCYLLO-INOSOSE HYDROLASE"/>
    <property type="match status" value="1"/>
</dbReference>
<evidence type="ECO:0000256" key="4">
    <source>
        <dbReference type="ARBA" id="ARBA00022833"/>
    </source>
</evidence>
<name>A0A1I6FPD1_9FLAO</name>
<organism evidence="6 7">
    <name type="scientific">Robiginitalea myxolifaciens</name>
    <dbReference type="NCBI Taxonomy" id="400055"/>
    <lineage>
        <taxon>Bacteria</taxon>
        <taxon>Pseudomonadati</taxon>
        <taxon>Bacteroidota</taxon>
        <taxon>Flavobacteriia</taxon>
        <taxon>Flavobacteriales</taxon>
        <taxon>Flavobacteriaceae</taxon>
        <taxon>Robiginitalea</taxon>
    </lineage>
</organism>